<dbReference type="AlphaFoldDB" id="D1BXK3"/>
<dbReference type="HOGENOM" id="CLU_082377_1_0_11"/>
<dbReference type="Gene3D" id="1.20.1260.10">
    <property type="match status" value="1"/>
</dbReference>
<sequence length="223" mass="23653">MTTPEDAPLLELAGLAAYVRLGLFGLVGAHTLGAPDLEAAHRMMTVAVRVGEQQQKLLAIGAERGVEPVELMRPFLGVLDSFDARTVQSTWWEGLLKGIVGHGVSSDLCRLLARGLPDDDEAAVVGAMTYEADESDRVTSVVRAATDADPRLGSRLALWGRRVVGESLSLCQELLATRPGLAELARRAAAASGGDAPVDAVAWAMSELTAEHTRRMDRMGLAA</sequence>
<reference evidence="2 3" key="2">
    <citation type="journal article" date="2010" name="Stand. Genomic Sci.">
        <title>Complete genome sequence of Xylanimonas cellulosilytica type strain (XIL07).</title>
        <authorList>
            <person name="Foster B."/>
            <person name="Pukall R."/>
            <person name="Abt B."/>
            <person name="Nolan M."/>
            <person name="Glavina Del Rio T."/>
            <person name="Chen F."/>
            <person name="Lucas S."/>
            <person name="Tice H."/>
            <person name="Pitluck S."/>
            <person name="Cheng J.-F."/>
            <person name="Chertkov O."/>
            <person name="Brettin T."/>
            <person name="Han C."/>
            <person name="Detter J.C."/>
            <person name="Bruce D."/>
            <person name="Goodwin L."/>
            <person name="Ivanova N."/>
            <person name="Mavromatis K."/>
            <person name="Pati A."/>
            <person name="Mikhailova N."/>
            <person name="Chen A."/>
            <person name="Palaniappan K."/>
            <person name="Land M."/>
            <person name="Hauser L."/>
            <person name="Chang Y.-J."/>
            <person name="Jeffries C.D."/>
            <person name="Chain P."/>
            <person name="Rohde M."/>
            <person name="Goeker M."/>
            <person name="Bristow J."/>
            <person name="Eisen J.A."/>
            <person name="Markowitz V."/>
            <person name="Hugenholtz P."/>
            <person name="Kyrpides N.C."/>
            <person name="Klenk H.-P."/>
            <person name="Lapidus A."/>
        </authorList>
    </citation>
    <scope>NUCLEOTIDE SEQUENCE [LARGE SCALE GENOMIC DNA]</scope>
    <source>
        <strain evidence="3">DSM 15894 / CECT 5975 / LMG 20990 / XIL07</strain>
    </source>
</reference>
<dbReference type="eggNOG" id="COG3396">
    <property type="taxonomic scope" value="Bacteria"/>
</dbReference>
<dbReference type="EMBL" id="CP001821">
    <property type="protein sequence ID" value="ACZ29813.1"/>
    <property type="molecule type" value="Genomic_DNA"/>
</dbReference>
<dbReference type="InterPro" id="IPR059125">
    <property type="entry name" value="Ferritin_actino"/>
</dbReference>
<reference evidence="3" key="1">
    <citation type="submission" date="2009-11" db="EMBL/GenBank/DDBJ databases">
        <title>The complete chromosome of Xylanimonas cellulosilytica DSM 15894.</title>
        <authorList>
            <consortium name="US DOE Joint Genome Institute (JGI-PGF)"/>
            <person name="Lucas S."/>
            <person name="Copeland A."/>
            <person name="Lapidus A."/>
            <person name="Glavina del Rio T."/>
            <person name="Dalin E."/>
            <person name="Tice H."/>
            <person name="Bruce D."/>
            <person name="Goodwin L."/>
            <person name="Pitluck S."/>
            <person name="Kyrpides N."/>
            <person name="Mavromatis K."/>
            <person name="Ivanova N."/>
            <person name="Mikhailova N."/>
            <person name="Foster B."/>
            <person name="Clum A."/>
            <person name="Brettin T."/>
            <person name="Detter J.C."/>
            <person name="Han C."/>
            <person name="Larimer F."/>
            <person name="Land M."/>
            <person name="Hauser L."/>
            <person name="Markowitz V."/>
            <person name="Cheng J.F."/>
            <person name="Hugenholtz P."/>
            <person name="Woyke T."/>
            <person name="Wu D."/>
            <person name="Gehrich-Schroeter G."/>
            <person name="Schneider S."/>
            <person name="Pukall S.R."/>
            <person name="Klenk H.P."/>
            <person name="Eisen J.A."/>
        </authorList>
    </citation>
    <scope>NUCLEOTIDE SEQUENCE [LARGE SCALE GENOMIC DNA]</scope>
    <source>
        <strain evidence="3">DSM 15894 / CECT 5975 / LMG 20990 / XIL07</strain>
    </source>
</reference>
<dbReference type="STRING" id="446471.Xcel_0775"/>
<evidence type="ECO:0000313" key="2">
    <source>
        <dbReference type="EMBL" id="ACZ29813.1"/>
    </source>
</evidence>
<dbReference type="Proteomes" id="UP000002255">
    <property type="component" value="Chromosome"/>
</dbReference>
<accession>D1BXK3</accession>
<dbReference type="Pfam" id="PF13794">
    <property type="entry name" value="MiaE_2"/>
    <property type="match status" value="1"/>
</dbReference>
<name>D1BXK3_XYLCX</name>
<dbReference type="InterPro" id="IPR012347">
    <property type="entry name" value="Ferritin-like"/>
</dbReference>
<dbReference type="RefSeq" id="WP_012877555.1">
    <property type="nucleotide sequence ID" value="NC_013530.1"/>
</dbReference>
<proteinExistence type="predicted"/>
<dbReference type="OrthoDB" id="3728083at2"/>
<organism evidence="2 3">
    <name type="scientific">Xylanimonas cellulosilytica (strain DSM 15894 / JCM 12276 / CECT 5975 / KCTC 9989 / LMG 20990 / NBRC 107835 / XIL07)</name>
    <dbReference type="NCBI Taxonomy" id="446471"/>
    <lineage>
        <taxon>Bacteria</taxon>
        <taxon>Bacillati</taxon>
        <taxon>Actinomycetota</taxon>
        <taxon>Actinomycetes</taxon>
        <taxon>Micrococcales</taxon>
        <taxon>Promicromonosporaceae</taxon>
        <taxon>Xylanimonas</taxon>
    </lineage>
</organism>
<protein>
    <recommendedName>
        <fullName evidence="1">Ferritin-like domain-containing protein</fullName>
    </recommendedName>
</protein>
<dbReference type="KEGG" id="xce:Xcel_0775"/>
<gene>
    <name evidence="2" type="ordered locus">Xcel_0775</name>
</gene>
<evidence type="ECO:0000313" key="3">
    <source>
        <dbReference type="Proteomes" id="UP000002255"/>
    </source>
</evidence>
<feature type="domain" description="Ferritin-like" evidence="1">
    <location>
        <begin position="10"/>
        <end position="184"/>
    </location>
</feature>
<keyword evidence="3" id="KW-1185">Reference proteome</keyword>
<evidence type="ECO:0000259" key="1">
    <source>
        <dbReference type="Pfam" id="PF13794"/>
    </source>
</evidence>